<name>A0A1S1LUS7_MYCCH</name>
<dbReference type="AlphaFoldDB" id="A0A1S1LUS7"/>
<gene>
    <name evidence="1" type="ORF">BKG84_24765</name>
</gene>
<dbReference type="Proteomes" id="UP000179441">
    <property type="component" value="Unassembled WGS sequence"/>
</dbReference>
<dbReference type="EMBL" id="MLIS01000004">
    <property type="protein sequence ID" value="OHU76109.1"/>
    <property type="molecule type" value="Genomic_DNA"/>
</dbReference>
<evidence type="ECO:0000313" key="2">
    <source>
        <dbReference type="Proteomes" id="UP000179441"/>
    </source>
</evidence>
<sequence length="99" mass="9422">MLLTNTPTILAGAAAESAGAETMIAHSAATAANTLVVPPMGAGPEAFALSTALGANAGVAHGILGEIAASRIARAVSMATGGLIIEGQDLVNAVNGSLG</sequence>
<accession>A0A1S1LUS7</accession>
<comment type="caution">
    <text evidence="1">The sequence shown here is derived from an EMBL/GenBank/DDBJ whole genome shotgun (WGS) entry which is preliminary data.</text>
</comment>
<evidence type="ECO:0000313" key="1">
    <source>
        <dbReference type="EMBL" id="OHU76109.1"/>
    </source>
</evidence>
<proteinExistence type="predicted"/>
<protein>
    <recommendedName>
        <fullName evidence="3">PE domain-containing protein</fullName>
    </recommendedName>
</protein>
<reference evidence="1 2" key="1">
    <citation type="submission" date="2016-10" db="EMBL/GenBank/DDBJ databases">
        <title>Evaluation of Human, Veterinary and Environmental Mycobacterium chelonae Isolates by Core Genome Phylogenomic Analysis, Targeted Gene Comparison, and Anti-microbial Susceptibility Patterns: A Tale of Mistaken Identities.</title>
        <authorList>
            <person name="Fogelson S.B."/>
            <person name="Camus A.C."/>
            <person name="Lorenz W."/>
            <person name="Vasireddy R."/>
            <person name="Vasireddy S."/>
            <person name="Smith T."/>
            <person name="Brown-Elliott B.A."/>
            <person name="Wallace R.J.Jr."/>
            <person name="Hasan N.A."/>
            <person name="Reischl U."/>
            <person name="Sanchez S."/>
        </authorList>
    </citation>
    <scope>NUCLEOTIDE SEQUENCE [LARGE SCALE GENOMIC DNA]</scope>
    <source>
        <strain evidence="1 2">15518</strain>
    </source>
</reference>
<organism evidence="1 2">
    <name type="scientific">Mycobacteroides chelonae</name>
    <name type="common">Mycobacterium chelonae</name>
    <dbReference type="NCBI Taxonomy" id="1774"/>
    <lineage>
        <taxon>Bacteria</taxon>
        <taxon>Bacillati</taxon>
        <taxon>Actinomycetota</taxon>
        <taxon>Actinomycetes</taxon>
        <taxon>Mycobacteriales</taxon>
        <taxon>Mycobacteriaceae</taxon>
        <taxon>Mycobacteroides</taxon>
    </lineage>
</organism>
<evidence type="ECO:0008006" key="3">
    <source>
        <dbReference type="Google" id="ProtNLM"/>
    </source>
</evidence>
<dbReference type="RefSeq" id="WP_070952814.1">
    <property type="nucleotide sequence ID" value="NZ_MLIS01000004.1"/>
</dbReference>
<keyword evidence="2" id="KW-1185">Reference proteome</keyword>